<reference evidence="1 2" key="1">
    <citation type="submission" date="2015-01" db="EMBL/GenBank/DDBJ databases">
        <title>Lactococcus lactis subsp.lactis JCM 5805 whole genome shotgun sequence.</title>
        <authorList>
            <person name="Fujii T."/>
            <person name="Tomita Y."/>
            <person name="Ikushima S."/>
            <person name="Fujiwara D."/>
        </authorList>
    </citation>
    <scope>NUCLEOTIDE SEQUENCE [LARGE SCALE GENOMIC DNA]</scope>
    <source>
        <strain evidence="1 2">JCM 5805</strain>
    </source>
</reference>
<sequence>MIPTNTKTRNPAVKGSKVTPLNVLPIMYQKMI</sequence>
<organism evidence="1 2">
    <name type="scientific">Lactococcus lactis subsp. lactis</name>
    <name type="common">Streptococcus lactis</name>
    <dbReference type="NCBI Taxonomy" id="1360"/>
    <lineage>
        <taxon>Bacteria</taxon>
        <taxon>Bacillati</taxon>
        <taxon>Bacillota</taxon>
        <taxon>Bacilli</taxon>
        <taxon>Lactobacillales</taxon>
        <taxon>Streptococcaceae</taxon>
        <taxon>Lactococcus</taxon>
    </lineage>
</organism>
<evidence type="ECO:0000313" key="1">
    <source>
        <dbReference type="EMBL" id="GAM79671.1"/>
    </source>
</evidence>
<dbReference type="Proteomes" id="UP000031847">
    <property type="component" value="Unassembled WGS sequence"/>
</dbReference>
<dbReference type="AlphaFoldDB" id="A0A0B8QMA5"/>
<accession>A0A0B8QMA5</accession>
<name>A0A0B8QMA5_LACLL</name>
<comment type="caution">
    <text evidence="1">The sequence shown here is derived from an EMBL/GenBank/DDBJ whole genome shotgun (WGS) entry which is preliminary data.</text>
</comment>
<evidence type="ECO:0000313" key="2">
    <source>
        <dbReference type="Proteomes" id="UP000031847"/>
    </source>
</evidence>
<dbReference type="EMBL" id="BBSI01000017">
    <property type="protein sequence ID" value="GAM79671.1"/>
    <property type="molecule type" value="Genomic_DNA"/>
</dbReference>
<gene>
    <name evidence="1" type="ORF">JCM5805K_0778</name>
</gene>
<protein>
    <submittedName>
        <fullName evidence="1">Uncharacterized protein</fullName>
    </submittedName>
</protein>
<proteinExistence type="predicted"/>